<keyword evidence="2 4" id="KW-0560">Oxidoreductase</keyword>
<name>A0ABV1N9U5_9GAMM</name>
<evidence type="ECO:0000256" key="1">
    <source>
        <dbReference type="ARBA" id="ARBA00006484"/>
    </source>
</evidence>
<accession>A0ABV1N9U5</accession>
<dbReference type="InterPro" id="IPR020904">
    <property type="entry name" value="Sc_DH/Rdtase_CS"/>
</dbReference>
<evidence type="ECO:0000313" key="5">
    <source>
        <dbReference type="Proteomes" id="UP001472978"/>
    </source>
</evidence>
<dbReference type="EC" id="1.-.-.-" evidence="4"/>
<dbReference type="CDD" id="cd05233">
    <property type="entry name" value="SDR_c"/>
    <property type="match status" value="1"/>
</dbReference>
<evidence type="ECO:0000313" key="4">
    <source>
        <dbReference type="EMBL" id="MEQ6890519.1"/>
    </source>
</evidence>
<dbReference type="PRINTS" id="PR00080">
    <property type="entry name" value="SDRFAMILY"/>
</dbReference>
<dbReference type="RefSeq" id="WP_349760001.1">
    <property type="nucleotide sequence ID" value="NZ_JBEGCI010000024.1"/>
</dbReference>
<evidence type="ECO:0000256" key="2">
    <source>
        <dbReference type="ARBA" id="ARBA00023002"/>
    </source>
</evidence>
<proteinExistence type="inferred from homology"/>
<dbReference type="Pfam" id="PF00106">
    <property type="entry name" value="adh_short"/>
    <property type="match status" value="1"/>
</dbReference>
<gene>
    <name evidence="4" type="ORF">ABE957_17750</name>
</gene>
<dbReference type="SUPFAM" id="SSF51735">
    <property type="entry name" value="NAD(P)-binding Rossmann-fold domains"/>
    <property type="match status" value="1"/>
</dbReference>
<dbReference type="Proteomes" id="UP001472978">
    <property type="component" value="Unassembled WGS sequence"/>
</dbReference>
<dbReference type="InterPro" id="IPR036291">
    <property type="entry name" value="NAD(P)-bd_dom_sf"/>
</dbReference>
<comment type="similarity">
    <text evidence="1 3">Belongs to the short-chain dehydrogenases/reductases (SDR) family.</text>
</comment>
<dbReference type="PANTHER" id="PTHR43669">
    <property type="entry name" value="5-KETO-D-GLUCONATE 5-REDUCTASE"/>
    <property type="match status" value="1"/>
</dbReference>
<dbReference type="Gene3D" id="3.40.50.720">
    <property type="entry name" value="NAD(P)-binding Rossmann-like Domain"/>
    <property type="match status" value="1"/>
</dbReference>
<dbReference type="PRINTS" id="PR00081">
    <property type="entry name" value="GDHRDH"/>
</dbReference>
<evidence type="ECO:0000256" key="3">
    <source>
        <dbReference type="RuleBase" id="RU000363"/>
    </source>
</evidence>
<organism evidence="4 5">
    <name type="scientific">Halomonas pelophila</name>
    <dbReference type="NCBI Taxonomy" id="3151122"/>
    <lineage>
        <taxon>Bacteria</taxon>
        <taxon>Pseudomonadati</taxon>
        <taxon>Pseudomonadota</taxon>
        <taxon>Gammaproteobacteria</taxon>
        <taxon>Oceanospirillales</taxon>
        <taxon>Halomonadaceae</taxon>
        <taxon>Halomonas</taxon>
    </lineage>
</organism>
<sequence length="244" mass="26759">MSSRILVTGATGGVGTTLCRYLADKYQVIAVGRNAKYLADLKGMYSSITTYCCDLAKPEEVSQLVSALQRDHEYIPYVVNNAGVNIPRSLAEISRDELESSLAINAIAPYQIMQGLLTAMRRHGYGRIVNITSGAPMNCFSGFGAYSASKAALNALTVTAAREHEDYDIKINLMSPGPVRSNMAPSAPMEPEVCLPTFDYLLSLDRNGPTGRFFWLGHELPLFPDLRGVDWLRGLAPETYRIID</sequence>
<dbReference type="InterPro" id="IPR002347">
    <property type="entry name" value="SDR_fam"/>
</dbReference>
<dbReference type="EMBL" id="JBEGCI010000024">
    <property type="protein sequence ID" value="MEQ6890519.1"/>
    <property type="molecule type" value="Genomic_DNA"/>
</dbReference>
<reference evidence="4 5" key="1">
    <citation type="submission" date="2024-05" db="EMBL/GenBank/DDBJ databases">
        <title>Halomonas sp. CS7 16S ribosomal RNA gene Genome sequencing and assembly.</title>
        <authorList>
            <person name="Yook S."/>
        </authorList>
    </citation>
    <scope>NUCLEOTIDE SEQUENCE [LARGE SCALE GENOMIC DNA]</scope>
    <source>
        <strain evidence="4 5">CS7</strain>
    </source>
</reference>
<comment type="caution">
    <text evidence="4">The sequence shown here is derived from an EMBL/GenBank/DDBJ whole genome shotgun (WGS) entry which is preliminary data.</text>
</comment>
<dbReference type="PROSITE" id="PS00061">
    <property type="entry name" value="ADH_SHORT"/>
    <property type="match status" value="1"/>
</dbReference>
<keyword evidence="5" id="KW-1185">Reference proteome</keyword>
<dbReference type="PANTHER" id="PTHR43669:SF3">
    <property type="entry name" value="ALCOHOL DEHYDROGENASE, PUTATIVE (AFU_ORTHOLOGUE AFUA_3G03445)-RELATED"/>
    <property type="match status" value="1"/>
</dbReference>
<protein>
    <submittedName>
        <fullName evidence="4">SDR family oxidoreductase</fullName>
        <ecNumber evidence="4">1.-.-.-</ecNumber>
    </submittedName>
</protein>
<dbReference type="GO" id="GO:0016491">
    <property type="term" value="F:oxidoreductase activity"/>
    <property type="evidence" value="ECO:0007669"/>
    <property type="project" value="UniProtKB-KW"/>
</dbReference>